<evidence type="ECO:0000256" key="2">
    <source>
        <dbReference type="ARBA" id="ARBA00022692"/>
    </source>
</evidence>
<dbReference type="PANTHER" id="PTHR43359:SF1">
    <property type="entry name" value="FORMATE HYDROGENLYASE SUBUNIT 4-RELATED"/>
    <property type="match status" value="1"/>
</dbReference>
<keyword evidence="4 5" id="KW-0472">Membrane</keyword>
<dbReference type="GO" id="GO:0005886">
    <property type="term" value="C:plasma membrane"/>
    <property type="evidence" value="ECO:0007669"/>
    <property type="project" value="TreeGrafter"/>
</dbReference>
<sequence>MSPLLTKIVSGFALFCLVILIALLYEGVDRIVHARMQRRFGPPLLQPFYDVIKLLGKESIVPRRAVRAVFQASPWMAMALTLLIFLYIPIGSIPPILAGNGDIILILYLLAASAVMMVIGGFASGSPYANVGSQREMVLMMSYELPLALVVLTLAWLVYKRGVPGAPFSLETFVSVPVWNTVGLIGGMGIFALLLSLLGVVPAEVGKVPMDIAEAKTEILEGFLAEYSGRNLALFKLTFALRSLAMSALLVPLFFPFSLGKLFGLNGASFVLVDFIWFWVKVFLVQIVAITVVRTMYGRFKIWQASQFYWFQMGGLALAGMVLVTLDVMFF</sequence>
<feature type="transmembrane region" description="Helical" evidence="5">
    <location>
        <begin position="75"/>
        <end position="97"/>
    </location>
</feature>
<keyword evidence="2 5" id="KW-0812">Transmembrane</keyword>
<keyword evidence="7" id="KW-1185">Reference proteome</keyword>
<evidence type="ECO:0000256" key="3">
    <source>
        <dbReference type="ARBA" id="ARBA00022989"/>
    </source>
</evidence>
<feature type="transmembrane region" description="Helical" evidence="5">
    <location>
        <begin position="275"/>
        <end position="297"/>
    </location>
</feature>
<dbReference type="RefSeq" id="WP_009200528.1">
    <property type="nucleotide sequence ID" value="NZ_ACJX03000001.1"/>
</dbReference>
<proteinExistence type="predicted"/>
<reference evidence="7" key="1">
    <citation type="submission" date="2012-09" db="EMBL/GenBank/DDBJ databases">
        <authorList>
            <person name="Weinstock G."/>
            <person name="Sodergren E."/>
            <person name="Clifton S."/>
            <person name="Fulton L."/>
            <person name="Fulton B."/>
            <person name="Courtney L."/>
            <person name="Fronick C."/>
            <person name="Harrison M."/>
            <person name="Strong C."/>
            <person name="Farmer C."/>
            <person name="Delehaunty K."/>
            <person name="Markovic C."/>
            <person name="Hall O."/>
            <person name="Minx P."/>
            <person name="Tomlinson C."/>
            <person name="Mitreva M."/>
            <person name="Nelson J."/>
            <person name="Hou S."/>
            <person name="Wollam A."/>
            <person name="Pepin K.H."/>
            <person name="Johnson M."/>
            <person name="Bhonagiri V."/>
            <person name="Nash W.E."/>
            <person name="Suruliraj S."/>
            <person name="Warren W."/>
            <person name="Chinwalla A."/>
            <person name="Mardis E.R."/>
            <person name="Wilson R.K."/>
        </authorList>
    </citation>
    <scope>NUCLEOTIDE SEQUENCE [LARGE SCALE GENOMIC DNA]</scope>
    <source>
        <strain evidence="7">OS1</strain>
    </source>
</reference>
<dbReference type="EMBL" id="ACJX03000001">
    <property type="protein sequence ID" value="KRT34595.1"/>
    <property type="molecule type" value="Genomic_DNA"/>
</dbReference>
<dbReference type="Pfam" id="PF00146">
    <property type="entry name" value="NADHdh"/>
    <property type="match status" value="1"/>
</dbReference>
<evidence type="ECO:0000256" key="5">
    <source>
        <dbReference type="SAM" id="Phobius"/>
    </source>
</evidence>
<dbReference type="STRING" id="592015.HMPREF1705_03826"/>
<dbReference type="InterPro" id="IPR052561">
    <property type="entry name" value="ComplexI_Subunit1"/>
</dbReference>
<dbReference type="OrthoDB" id="9778499at2"/>
<evidence type="ECO:0000313" key="6">
    <source>
        <dbReference type="EMBL" id="KRT34595.1"/>
    </source>
</evidence>
<keyword evidence="3 5" id="KW-1133">Transmembrane helix</keyword>
<feature type="transmembrane region" description="Helical" evidence="5">
    <location>
        <begin position="309"/>
        <end position="330"/>
    </location>
</feature>
<feature type="transmembrane region" description="Helical" evidence="5">
    <location>
        <begin position="179"/>
        <end position="201"/>
    </location>
</feature>
<dbReference type="AlphaFoldDB" id="A0A0T5X8I5"/>
<comment type="subcellular location">
    <subcellularLocation>
        <location evidence="1">Membrane</location>
        <topology evidence="1">Multi-pass membrane protein</topology>
    </subcellularLocation>
</comment>
<name>A0A0T5X8I5_9BACT</name>
<gene>
    <name evidence="6" type="ORF">HMPREF1705_03826</name>
</gene>
<evidence type="ECO:0000256" key="4">
    <source>
        <dbReference type="ARBA" id="ARBA00023136"/>
    </source>
</evidence>
<feature type="transmembrane region" description="Helical" evidence="5">
    <location>
        <begin position="233"/>
        <end position="255"/>
    </location>
</feature>
<dbReference type="eggNOG" id="COG0650">
    <property type="taxonomic scope" value="Bacteria"/>
</dbReference>
<comment type="caution">
    <text evidence="6">The sequence shown here is derived from an EMBL/GenBank/DDBJ whole genome shotgun (WGS) entry which is preliminary data.</text>
</comment>
<dbReference type="Proteomes" id="UP000005273">
    <property type="component" value="Unassembled WGS sequence"/>
</dbReference>
<dbReference type="InterPro" id="IPR001694">
    <property type="entry name" value="NADH_UbQ_OxRdtase_su1/FPO"/>
</dbReference>
<accession>A0A0T5X8I5</accession>
<evidence type="ECO:0000256" key="1">
    <source>
        <dbReference type="ARBA" id="ARBA00004141"/>
    </source>
</evidence>
<feature type="transmembrane region" description="Helical" evidence="5">
    <location>
        <begin position="137"/>
        <end position="159"/>
    </location>
</feature>
<protein>
    <submittedName>
        <fullName evidence="6">NADH dehydrogenase</fullName>
    </submittedName>
</protein>
<feature type="transmembrane region" description="Helical" evidence="5">
    <location>
        <begin position="6"/>
        <end position="28"/>
    </location>
</feature>
<dbReference type="PANTHER" id="PTHR43359">
    <property type="entry name" value="FORMATE HYDROGENLYASE SUBUNIT 4"/>
    <property type="match status" value="1"/>
</dbReference>
<organism evidence="6 7">
    <name type="scientific">Acetomicrobium hydrogeniformans ATCC BAA-1850</name>
    <dbReference type="NCBI Taxonomy" id="592015"/>
    <lineage>
        <taxon>Bacteria</taxon>
        <taxon>Thermotogati</taxon>
        <taxon>Synergistota</taxon>
        <taxon>Synergistia</taxon>
        <taxon>Synergistales</taxon>
        <taxon>Acetomicrobiaceae</taxon>
        <taxon>Acetomicrobium</taxon>
    </lineage>
</organism>
<feature type="transmembrane region" description="Helical" evidence="5">
    <location>
        <begin position="103"/>
        <end position="125"/>
    </location>
</feature>
<evidence type="ECO:0000313" key="7">
    <source>
        <dbReference type="Proteomes" id="UP000005273"/>
    </source>
</evidence>